<organism evidence="8 9">
    <name type="scientific">Jeotgalibaca dankookensis</name>
    <dbReference type="NCBI Taxonomy" id="708126"/>
    <lineage>
        <taxon>Bacteria</taxon>
        <taxon>Bacillati</taxon>
        <taxon>Bacillota</taxon>
        <taxon>Bacilli</taxon>
        <taxon>Lactobacillales</taxon>
        <taxon>Carnobacteriaceae</taxon>
        <taxon>Jeotgalibaca</taxon>
    </lineage>
</organism>
<proteinExistence type="predicted"/>
<dbReference type="STRING" id="708126.BW727_101209"/>
<dbReference type="InterPro" id="IPR029044">
    <property type="entry name" value="Nucleotide-diphossugar_trans"/>
</dbReference>
<dbReference type="EMBL" id="CP019728">
    <property type="protein sequence ID" value="AQS53576.1"/>
    <property type="molecule type" value="Genomic_DNA"/>
</dbReference>
<dbReference type="PANTHER" id="PTHR10859">
    <property type="entry name" value="GLYCOSYL TRANSFERASE"/>
    <property type="match status" value="1"/>
</dbReference>
<comment type="subcellular location">
    <subcellularLocation>
        <location evidence="1">Membrane</location>
        <topology evidence="1">Multi-pass membrane protein</topology>
    </subcellularLocation>
</comment>
<dbReference type="KEGG" id="jda:BW727_101209"/>
<feature type="domain" description="GtrA/DPMS transmembrane" evidence="7">
    <location>
        <begin position="227"/>
        <end position="344"/>
    </location>
</feature>
<dbReference type="GO" id="GO:0000271">
    <property type="term" value="P:polysaccharide biosynthetic process"/>
    <property type="evidence" value="ECO:0007669"/>
    <property type="project" value="InterPro"/>
</dbReference>
<gene>
    <name evidence="8" type="ORF">BW727_101209</name>
</gene>
<dbReference type="Pfam" id="PF00535">
    <property type="entry name" value="Glycos_transf_2"/>
    <property type="match status" value="1"/>
</dbReference>
<feature type="transmembrane region" description="Helical" evidence="5">
    <location>
        <begin position="225"/>
        <end position="247"/>
    </location>
</feature>
<accession>A0A1S6IPU7</accession>
<evidence type="ECO:0008006" key="10">
    <source>
        <dbReference type="Google" id="ProtNLM"/>
    </source>
</evidence>
<evidence type="ECO:0000256" key="2">
    <source>
        <dbReference type="ARBA" id="ARBA00022692"/>
    </source>
</evidence>
<dbReference type="PANTHER" id="PTHR10859:SF114">
    <property type="entry name" value="DOLICHOL-PHOSPHATE MANNOSYLTRANSFERASE"/>
    <property type="match status" value="1"/>
</dbReference>
<protein>
    <recommendedName>
        <fullName evidence="10">Glycosyltransferase</fullName>
    </recommendedName>
</protein>
<feature type="transmembrane region" description="Helical" evidence="5">
    <location>
        <begin position="293"/>
        <end position="315"/>
    </location>
</feature>
<dbReference type="Gene3D" id="3.90.550.10">
    <property type="entry name" value="Spore Coat Polysaccharide Biosynthesis Protein SpsA, Chain A"/>
    <property type="match status" value="1"/>
</dbReference>
<evidence type="ECO:0000259" key="6">
    <source>
        <dbReference type="Pfam" id="PF00535"/>
    </source>
</evidence>
<evidence type="ECO:0000313" key="8">
    <source>
        <dbReference type="EMBL" id="AQS53576.1"/>
    </source>
</evidence>
<keyword evidence="3 5" id="KW-1133">Transmembrane helix</keyword>
<sequence length="346" mass="39506">MSLNFIIVIPALNPDEKLIQLLTSIRSTVNEIPIIIINDGSSNEYLRIFEQAKQYDCIVKNHKTNKGKGVAIKTAIKYIQKKFPSIDSLITVDSDGQHTVLDIVGCMETARKNPEALVLGTRTFGRNIPLRSKFGNIVTRNILKMTTGIALEDTQTGLRIIPRTFFDDLLLLEGDRYEFETNMLIATRESEVPVVSHPISTIYINGNKSSHFKVFSDSVRIYSVFFKYIISSILAFIIDISVYAILVRILFPIGFFAIYLSSFFARVISALFNYTLNKRFVFRNNSHLSMFKYFSLAIMQIILSSFFIHFLSFLFSTQATVLLKIIIDSMLFLVSYFIQKKIIFKG</sequence>
<evidence type="ECO:0000256" key="5">
    <source>
        <dbReference type="SAM" id="Phobius"/>
    </source>
</evidence>
<name>A0A1S6IPU7_9LACT</name>
<feature type="domain" description="Glycosyltransferase 2-like" evidence="6">
    <location>
        <begin position="7"/>
        <end position="134"/>
    </location>
</feature>
<dbReference type="Proteomes" id="UP000188993">
    <property type="component" value="Chromosome"/>
</dbReference>
<feature type="transmembrane region" description="Helical" evidence="5">
    <location>
        <begin position="253"/>
        <end position="272"/>
    </location>
</feature>
<evidence type="ECO:0000313" key="9">
    <source>
        <dbReference type="Proteomes" id="UP000188993"/>
    </source>
</evidence>
<evidence type="ECO:0000259" key="7">
    <source>
        <dbReference type="Pfam" id="PF04138"/>
    </source>
</evidence>
<reference evidence="8 9" key="1">
    <citation type="journal article" date="2014" name="Int. J. Syst. Evol. Microbiol.">
        <title>Jeotgalibaca dankookensis gen. nov., sp. nov., a member of the family Carnobacteriaceae, isolated from seujeot (Korean traditional food).</title>
        <authorList>
            <person name="Lee D.G."/>
            <person name="Trujillo M.E."/>
            <person name="Kang H."/>
            <person name="Ahn T.Y."/>
        </authorList>
    </citation>
    <scope>NUCLEOTIDE SEQUENCE [LARGE SCALE GENOMIC DNA]</scope>
    <source>
        <strain evidence="8 9">EX-07</strain>
    </source>
</reference>
<dbReference type="RefSeq" id="WP_062472229.1">
    <property type="nucleotide sequence ID" value="NZ_BBYN01000041.1"/>
</dbReference>
<evidence type="ECO:0000256" key="1">
    <source>
        <dbReference type="ARBA" id="ARBA00004141"/>
    </source>
</evidence>
<keyword evidence="2 5" id="KW-0812">Transmembrane</keyword>
<dbReference type="GO" id="GO:0006487">
    <property type="term" value="P:protein N-linked glycosylation"/>
    <property type="evidence" value="ECO:0007669"/>
    <property type="project" value="TreeGrafter"/>
</dbReference>
<feature type="transmembrane region" description="Helical" evidence="5">
    <location>
        <begin position="321"/>
        <end position="338"/>
    </location>
</feature>
<dbReference type="CDD" id="cd04179">
    <property type="entry name" value="DPM_DPG-synthase_like"/>
    <property type="match status" value="1"/>
</dbReference>
<dbReference type="InterPro" id="IPR007267">
    <property type="entry name" value="GtrA_DPMS_TM"/>
</dbReference>
<evidence type="ECO:0000256" key="4">
    <source>
        <dbReference type="ARBA" id="ARBA00023136"/>
    </source>
</evidence>
<keyword evidence="4 5" id="KW-0472">Membrane</keyword>
<dbReference type="Pfam" id="PF04138">
    <property type="entry name" value="GtrA_DPMS_TM"/>
    <property type="match status" value="1"/>
</dbReference>
<dbReference type="GO" id="GO:0016020">
    <property type="term" value="C:membrane"/>
    <property type="evidence" value="ECO:0007669"/>
    <property type="project" value="UniProtKB-SubCell"/>
</dbReference>
<evidence type="ECO:0000256" key="3">
    <source>
        <dbReference type="ARBA" id="ARBA00022989"/>
    </source>
</evidence>
<dbReference type="OrthoDB" id="9810303at2"/>
<dbReference type="SUPFAM" id="SSF53448">
    <property type="entry name" value="Nucleotide-diphospho-sugar transferases"/>
    <property type="match status" value="1"/>
</dbReference>
<keyword evidence="9" id="KW-1185">Reference proteome</keyword>
<dbReference type="AlphaFoldDB" id="A0A1S6IPU7"/>
<dbReference type="InterPro" id="IPR001173">
    <property type="entry name" value="Glyco_trans_2-like"/>
</dbReference>